<feature type="domain" description="Valyl-tRNA synthetase tRNA-binding arm" evidence="14">
    <location>
        <begin position="820"/>
        <end position="875"/>
    </location>
</feature>
<dbReference type="GO" id="GO:0004832">
    <property type="term" value="F:valine-tRNA ligase activity"/>
    <property type="evidence" value="ECO:0007669"/>
    <property type="project" value="UniProtKB-UniRule"/>
</dbReference>
<feature type="binding site" evidence="11">
    <location>
        <position position="541"/>
    </location>
    <ligand>
        <name>ATP</name>
        <dbReference type="ChEBI" id="CHEBI:30616"/>
    </ligand>
</feature>
<evidence type="ECO:0000256" key="6">
    <source>
        <dbReference type="ARBA" id="ARBA00022840"/>
    </source>
</evidence>
<protein>
    <recommendedName>
        <fullName evidence="11">Valine--tRNA ligase</fullName>
        <ecNumber evidence="11">6.1.1.9</ecNumber>
    </recommendedName>
    <alternativeName>
        <fullName evidence="11">Valyl-tRNA synthetase</fullName>
        <shortName evidence="11">ValRS</shortName>
    </alternativeName>
</protein>
<dbReference type="NCBIfam" id="TIGR00422">
    <property type="entry name" value="valS"/>
    <property type="match status" value="1"/>
</dbReference>
<dbReference type="Pfam" id="PF08264">
    <property type="entry name" value="Anticodon_1"/>
    <property type="match status" value="1"/>
</dbReference>
<dbReference type="InterPro" id="IPR009008">
    <property type="entry name" value="Val/Leu/Ile-tRNA-synth_edit"/>
</dbReference>
<evidence type="ECO:0000256" key="7">
    <source>
        <dbReference type="ARBA" id="ARBA00022917"/>
    </source>
</evidence>
<dbReference type="SUPFAM" id="SSF46589">
    <property type="entry name" value="tRNA-binding arm"/>
    <property type="match status" value="1"/>
</dbReference>
<keyword evidence="8 11" id="KW-0175">Coiled coil</keyword>
<dbReference type="Gene3D" id="1.10.287.380">
    <property type="entry name" value="Valyl-tRNA synthetase, C-terminal domain"/>
    <property type="match status" value="1"/>
</dbReference>
<evidence type="ECO:0000256" key="3">
    <source>
        <dbReference type="ARBA" id="ARBA00022490"/>
    </source>
</evidence>
<dbReference type="RefSeq" id="WP_218138313.1">
    <property type="nucleotide sequence ID" value="NZ_FNWJ01000002.1"/>
</dbReference>
<dbReference type="AlphaFoldDB" id="A0A1H6FSP3"/>
<dbReference type="PANTHER" id="PTHR11946:SF93">
    <property type="entry name" value="VALINE--TRNA LIGASE, CHLOROPLASTIC_MITOCHONDRIAL 2"/>
    <property type="match status" value="1"/>
</dbReference>
<dbReference type="InterPro" id="IPR033705">
    <property type="entry name" value="Anticodon_Ia_Val"/>
</dbReference>
<dbReference type="CDD" id="cd07962">
    <property type="entry name" value="Anticodon_Ia_Val"/>
    <property type="match status" value="1"/>
</dbReference>
<dbReference type="PANTHER" id="PTHR11946">
    <property type="entry name" value="VALYL-TRNA SYNTHETASES"/>
    <property type="match status" value="1"/>
</dbReference>
<proteinExistence type="inferred from homology"/>
<dbReference type="PROSITE" id="PS00178">
    <property type="entry name" value="AA_TRNA_LIGASE_I"/>
    <property type="match status" value="1"/>
</dbReference>
<evidence type="ECO:0000259" key="13">
    <source>
        <dbReference type="Pfam" id="PF08264"/>
    </source>
</evidence>
<comment type="catalytic activity">
    <reaction evidence="10 11">
        <text>tRNA(Val) + L-valine + ATP = L-valyl-tRNA(Val) + AMP + diphosphate</text>
        <dbReference type="Rhea" id="RHEA:10704"/>
        <dbReference type="Rhea" id="RHEA-COMP:9672"/>
        <dbReference type="Rhea" id="RHEA-COMP:9708"/>
        <dbReference type="ChEBI" id="CHEBI:30616"/>
        <dbReference type="ChEBI" id="CHEBI:33019"/>
        <dbReference type="ChEBI" id="CHEBI:57762"/>
        <dbReference type="ChEBI" id="CHEBI:78442"/>
        <dbReference type="ChEBI" id="CHEBI:78537"/>
        <dbReference type="ChEBI" id="CHEBI:456215"/>
        <dbReference type="EC" id="6.1.1.9"/>
    </reaction>
</comment>
<evidence type="ECO:0000313" key="16">
    <source>
        <dbReference type="Proteomes" id="UP000222056"/>
    </source>
</evidence>
<comment type="caution">
    <text evidence="11">Lacks conserved residue(s) required for the propagation of feature annotation.</text>
</comment>
<comment type="subcellular location">
    <subcellularLocation>
        <location evidence="1 11">Cytoplasm</location>
    </subcellularLocation>
</comment>
<dbReference type="HAMAP" id="MF_02004">
    <property type="entry name" value="Val_tRNA_synth_type1"/>
    <property type="match status" value="1"/>
</dbReference>
<dbReference type="STRING" id="29539.SAMN02745716_1399"/>
<dbReference type="GO" id="GO:0005524">
    <property type="term" value="F:ATP binding"/>
    <property type="evidence" value="ECO:0007669"/>
    <property type="project" value="UniProtKB-UniRule"/>
</dbReference>
<organism evidence="15 16">
    <name type="scientific">Thermoleophilum album</name>
    <dbReference type="NCBI Taxonomy" id="29539"/>
    <lineage>
        <taxon>Bacteria</taxon>
        <taxon>Bacillati</taxon>
        <taxon>Actinomycetota</taxon>
        <taxon>Thermoleophilia</taxon>
        <taxon>Thermoleophilales</taxon>
        <taxon>Thermoleophilaceae</taxon>
        <taxon>Thermoleophilum</taxon>
    </lineage>
</organism>
<dbReference type="SUPFAM" id="SSF50677">
    <property type="entry name" value="ValRS/IleRS/LeuRS editing domain"/>
    <property type="match status" value="1"/>
</dbReference>
<keyword evidence="7 11" id="KW-0648">Protein biosynthesis</keyword>
<keyword evidence="16" id="KW-1185">Reference proteome</keyword>
<accession>A0A1H6FSP3</accession>
<comment type="function">
    <text evidence="11">Catalyzes the attachment of valine to tRNA(Val). As ValRS can inadvertently accommodate and process structurally similar amino acids such as threonine, to avoid such errors, it has a 'posttransfer' editing activity that hydrolyzes mischarged Thr-tRNA(Val) in a tRNA-dependent manner.</text>
</comment>
<keyword evidence="6 11" id="KW-0067">ATP-binding</keyword>
<dbReference type="Pfam" id="PF10458">
    <property type="entry name" value="Val_tRNA-synt_C"/>
    <property type="match status" value="1"/>
</dbReference>
<dbReference type="GO" id="GO:0006438">
    <property type="term" value="P:valyl-tRNA aminoacylation"/>
    <property type="evidence" value="ECO:0007669"/>
    <property type="project" value="UniProtKB-UniRule"/>
</dbReference>
<dbReference type="GO" id="GO:0002161">
    <property type="term" value="F:aminoacyl-tRNA deacylase activity"/>
    <property type="evidence" value="ECO:0007669"/>
    <property type="project" value="InterPro"/>
</dbReference>
<evidence type="ECO:0000256" key="2">
    <source>
        <dbReference type="ARBA" id="ARBA00011245"/>
    </source>
</evidence>
<dbReference type="InterPro" id="IPR002303">
    <property type="entry name" value="Valyl-tRNA_ligase"/>
</dbReference>
<evidence type="ECO:0000256" key="5">
    <source>
        <dbReference type="ARBA" id="ARBA00022741"/>
    </source>
</evidence>
<dbReference type="InterPro" id="IPR013155">
    <property type="entry name" value="M/V/L/I-tRNA-synth_anticd-bd"/>
</dbReference>
<keyword evidence="4 11" id="KW-0436">Ligase</keyword>
<evidence type="ECO:0000256" key="4">
    <source>
        <dbReference type="ARBA" id="ARBA00022598"/>
    </source>
</evidence>
<dbReference type="InterPro" id="IPR009080">
    <property type="entry name" value="tRNAsynth_Ia_anticodon-bd"/>
</dbReference>
<dbReference type="InterPro" id="IPR002300">
    <property type="entry name" value="aa-tRNA-synth_Ia"/>
</dbReference>
<comment type="subunit">
    <text evidence="2 11">Monomer.</text>
</comment>
<dbReference type="Gene3D" id="3.90.740.10">
    <property type="entry name" value="Valyl/Leucyl/Isoleucyl-tRNA synthetase, editing domain"/>
    <property type="match status" value="1"/>
</dbReference>
<dbReference type="InterPro" id="IPR010978">
    <property type="entry name" value="tRNA-bd_arm"/>
</dbReference>
<dbReference type="InterPro" id="IPR037118">
    <property type="entry name" value="Val-tRNA_synth_C_sf"/>
</dbReference>
<evidence type="ECO:0000313" key="15">
    <source>
        <dbReference type="EMBL" id="SEH13916.1"/>
    </source>
</evidence>
<evidence type="ECO:0000259" key="12">
    <source>
        <dbReference type="Pfam" id="PF00133"/>
    </source>
</evidence>
<dbReference type="Gene3D" id="3.40.50.620">
    <property type="entry name" value="HUPs"/>
    <property type="match status" value="2"/>
</dbReference>
<keyword evidence="5 11" id="KW-0547">Nucleotide-binding</keyword>
<dbReference type="PRINTS" id="PR00986">
    <property type="entry name" value="TRNASYNTHVAL"/>
</dbReference>
<sequence>MSDATVSEQDRLALLRERTRWEPQHGEQRAFARWEKAGIFHPPAEGSPSENFSIAVPPPNVTGTLHMGHALNASIQDVLVRRARMRGLRTKWIYGTDHAGIATQVKVEEALREEGLTRQELGRERFLERVWQWRERYGGLITQQFKRLGASLDYEDERFTMDPRYARAVLEVFVRLYEKGLIYRDRYIVNWDPGTRSAISDLEVVQKRVQDTLYLIDYPLESGSGAITVATVRPETMLADVAVAVNPNDDRYKRLIGETAILPLVGRRLPIIGDERVDPEFGTGALKITPGHDPLDFEIGRDHGLEPIVVIDEEGRLTEAAGERFAGLDVDRAREAVVQALREEGRIAGAQPYEHDVPHSHRSGRRIEPLVSLQWFCNVEPLAKPAMEVVRDGTVRFHPEKWARVYLDWLENIRPWCISRQLWWGHRIPAWYCDECEETWVALEPPERCGACDGELRQDPDVLDTWFSSALWPFAALGWPENTPELRAFYPTDVLSTARDIIFLWVARMVMFGLEFTGTVPFTDVVIHSVIQSPEGKRMSKSLGTGIDPLDEIAQHGADALRFGLLAMSSQQDVRYSPQRVRQGGELANKLWNAARLILLGADPEAVPDPSTASTLEDRWILSRVERTVAEVDALIDSYQFARAALALYDFFWAEFCDWYLELAKPRLYGEAEERRQVSGVLLYVLDRVLRLLHPLMPHVTEELWALMPDAVRAEQPLLAVARWPQAEQRRLDDDAEAAMRRVIETVVELRRFREEVGARPGTPVRALLAADGFDELRERMARLARFEFVDAATEDEVVFELPIEGGLVRVLRGDAFDPDEARERLRKRLARLDAEIERLRGKLANQRFVERAPREVVAGEQRKLAEAERSRARLGAWAAA</sequence>
<dbReference type="Proteomes" id="UP000222056">
    <property type="component" value="Unassembled WGS sequence"/>
</dbReference>
<feature type="domain" description="Aminoacyl-tRNA synthetase class Ia" evidence="12">
    <location>
        <begin position="31"/>
        <end position="576"/>
    </location>
</feature>
<dbReference type="EC" id="6.1.1.9" evidence="11"/>
<evidence type="ECO:0000259" key="14">
    <source>
        <dbReference type="Pfam" id="PF10458"/>
    </source>
</evidence>
<evidence type="ECO:0000256" key="10">
    <source>
        <dbReference type="ARBA" id="ARBA00047552"/>
    </source>
</evidence>
<dbReference type="FunFam" id="3.40.50.620:FF:000032">
    <property type="entry name" value="Valine--tRNA ligase"/>
    <property type="match status" value="1"/>
</dbReference>
<dbReference type="Pfam" id="PF00133">
    <property type="entry name" value="tRNA-synt_1"/>
    <property type="match status" value="1"/>
</dbReference>
<dbReference type="SUPFAM" id="SSF47323">
    <property type="entry name" value="Anticodon-binding domain of a subclass of class I aminoacyl-tRNA synthetases"/>
    <property type="match status" value="1"/>
</dbReference>
<gene>
    <name evidence="11" type="primary">valS</name>
    <name evidence="15" type="ORF">SAMN02745716_1399</name>
</gene>
<keyword evidence="3 11" id="KW-0963">Cytoplasm</keyword>
<dbReference type="InterPro" id="IPR019499">
    <property type="entry name" value="Val-tRNA_synth_tRNA-bd"/>
</dbReference>
<dbReference type="GO" id="GO:0005829">
    <property type="term" value="C:cytosol"/>
    <property type="evidence" value="ECO:0007669"/>
    <property type="project" value="TreeGrafter"/>
</dbReference>
<dbReference type="SUPFAM" id="SSF52374">
    <property type="entry name" value="Nucleotidylyl transferase"/>
    <property type="match status" value="1"/>
</dbReference>
<dbReference type="EMBL" id="FNWJ01000002">
    <property type="protein sequence ID" value="SEH13916.1"/>
    <property type="molecule type" value="Genomic_DNA"/>
</dbReference>
<dbReference type="InterPro" id="IPR014729">
    <property type="entry name" value="Rossmann-like_a/b/a_fold"/>
</dbReference>
<reference evidence="16" key="1">
    <citation type="submission" date="2016-10" db="EMBL/GenBank/DDBJ databases">
        <authorList>
            <person name="Varghese N."/>
            <person name="Submissions S."/>
        </authorList>
    </citation>
    <scope>NUCLEOTIDE SEQUENCE [LARGE SCALE GENOMIC DNA]</scope>
    <source>
        <strain evidence="16">ATCC 35263</strain>
    </source>
</reference>
<evidence type="ECO:0000256" key="8">
    <source>
        <dbReference type="ARBA" id="ARBA00023054"/>
    </source>
</evidence>
<feature type="domain" description="Methionyl/Valyl/Leucyl/Isoleucyl-tRNA synthetase anticodon-binding" evidence="13">
    <location>
        <begin position="618"/>
        <end position="767"/>
    </location>
</feature>
<keyword evidence="9 11" id="KW-0030">Aminoacyl-tRNA synthetase</keyword>
<feature type="short sequence motif" description="'HIGH' region" evidence="11">
    <location>
        <begin position="59"/>
        <end position="69"/>
    </location>
</feature>
<dbReference type="Gene3D" id="1.10.730.10">
    <property type="entry name" value="Isoleucyl-tRNA Synthetase, Domain 1"/>
    <property type="match status" value="1"/>
</dbReference>
<comment type="domain">
    <text evidence="11">ValRS has two distinct active sites: one for aminoacylation and one for editing. The misactivated threonine is translocated from the active site to the editing site.</text>
</comment>
<dbReference type="CDD" id="cd00817">
    <property type="entry name" value="ValRS_core"/>
    <property type="match status" value="1"/>
</dbReference>
<dbReference type="InterPro" id="IPR001412">
    <property type="entry name" value="aa-tRNA-synth_I_CS"/>
</dbReference>
<evidence type="ECO:0000256" key="1">
    <source>
        <dbReference type="ARBA" id="ARBA00004496"/>
    </source>
</evidence>
<comment type="similarity">
    <text evidence="11">Belongs to the class-I aminoacyl-tRNA synthetase family. ValS type 1 subfamily.</text>
</comment>
<comment type="domain">
    <text evidence="11">The C-terminal coiled-coil domain is crucial for aminoacylation activity.</text>
</comment>
<name>A0A1H6FSP3_THEAL</name>
<evidence type="ECO:0000256" key="11">
    <source>
        <dbReference type="HAMAP-Rule" id="MF_02004"/>
    </source>
</evidence>
<dbReference type="NCBIfam" id="NF004349">
    <property type="entry name" value="PRK05729.1"/>
    <property type="match status" value="1"/>
</dbReference>
<evidence type="ECO:0000256" key="9">
    <source>
        <dbReference type="ARBA" id="ARBA00023146"/>
    </source>
</evidence>